<evidence type="ECO:0000313" key="1">
    <source>
        <dbReference type="EMBL" id="OIV38286.1"/>
    </source>
</evidence>
<dbReference type="PANTHER" id="PTHR36221:SF1">
    <property type="entry name" value="DUF742 DOMAIN-CONTAINING PROTEIN"/>
    <property type="match status" value="1"/>
</dbReference>
<name>A0A1J7BI09_9ACTN</name>
<reference evidence="1 2" key="1">
    <citation type="submission" date="2016-10" db="EMBL/GenBank/DDBJ databases">
        <title>Genome sequence of Streptomyces gilvigriseus MUSC 26.</title>
        <authorList>
            <person name="Lee L.-H."/>
            <person name="Ser H.-L."/>
        </authorList>
    </citation>
    <scope>NUCLEOTIDE SEQUENCE [LARGE SCALE GENOMIC DNA]</scope>
    <source>
        <strain evidence="1 2">MUSC 26</strain>
    </source>
</reference>
<dbReference type="Pfam" id="PF05331">
    <property type="entry name" value="DUF742"/>
    <property type="match status" value="1"/>
</dbReference>
<dbReference type="OrthoDB" id="4274007at2"/>
<dbReference type="RefSeq" id="WP_071655694.1">
    <property type="nucleotide sequence ID" value="NZ_MLCF01000025.1"/>
</dbReference>
<dbReference type="AlphaFoldDB" id="A0A1J7BI09"/>
<sequence>MTAPDNDPWVDDDAGRLVRPYAISNGRTRPATRLDLITLVMATGSSPRGVDLGPDHNSALRLCRGPMSVAEIAAHLRLPAVVAKVLLADLVECGALIARAPELVTATPVNRPVLEAVLDGLRRRL</sequence>
<organism evidence="1 2">
    <name type="scientific">Mangrovactinospora gilvigrisea</name>
    <dbReference type="NCBI Taxonomy" id="1428644"/>
    <lineage>
        <taxon>Bacteria</taxon>
        <taxon>Bacillati</taxon>
        <taxon>Actinomycetota</taxon>
        <taxon>Actinomycetes</taxon>
        <taxon>Kitasatosporales</taxon>
        <taxon>Streptomycetaceae</taxon>
        <taxon>Mangrovactinospora</taxon>
    </lineage>
</organism>
<proteinExistence type="predicted"/>
<accession>A0A1J7BI09</accession>
<gene>
    <name evidence="1" type="ORF">BIV57_06350</name>
</gene>
<dbReference type="EMBL" id="MLCF01000025">
    <property type="protein sequence ID" value="OIV38286.1"/>
    <property type="molecule type" value="Genomic_DNA"/>
</dbReference>
<evidence type="ECO:0000313" key="2">
    <source>
        <dbReference type="Proteomes" id="UP000243342"/>
    </source>
</evidence>
<protein>
    <submittedName>
        <fullName evidence="1">Multi-component regulatory system-3</fullName>
    </submittedName>
</protein>
<dbReference type="Proteomes" id="UP000243342">
    <property type="component" value="Unassembled WGS sequence"/>
</dbReference>
<dbReference type="PANTHER" id="PTHR36221">
    <property type="entry name" value="DUF742 DOMAIN-CONTAINING PROTEIN"/>
    <property type="match status" value="1"/>
</dbReference>
<keyword evidence="2" id="KW-1185">Reference proteome</keyword>
<dbReference type="STRING" id="1428644.BIV57_06350"/>
<dbReference type="InterPro" id="IPR007995">
    <property type="entry name" value="DUF742"/>
</dbReference>
<comment type="caution">
    <text evidence="1">The sequence shown here is derived from an EMBL/GenBank/DDBJ whole genome shotgun (WGS) entry which is preliminary data.</text>
</comment>